<protein>
    <recommendedName>
        <fullName evidence="4">RRM domain-containing protein</fullName>
    </recommendedName>
</protein>
<evidence type="ECO:0000256" key="3">
    <source>
        <dbReference type="SAM" id="MobiDB-lite"/>
    </source>
</evidence>
<feature type="compositionally biased region" description="Basic and acidic residues" evidence="3">
    <location>
        <begin position="310"/>
        <end position="320"/>
    </location>
</feature>
<evidence type="ECO:0000259" key="4">
    <source>
        <dbReference type="PROSITE" id="PS50102"/>
    </source>
</evidence>
<dbReference type="PROSITE" id="PS50102">
    <property type="entry name" value="RRM"/>
    <property type="match status" value="3"/>
</dbReference>
<reference evidence="5" key="1">
    <citation type="submission" date="2022-12" db="EMBL/GenBank/DDBJ databases">
        <title>Draft genome assemblies for two species of Escallonia (Escalloniales).</title>
        <authorList>
            <person name="Chanderbali A."/>
            <person name="Dervinis C."/>
            <person name="Anghel I."/>
            <person name="Soltis D."/>
            <person name="Soltis P."/>
            <person name="Zapata F."/>
        </authorList>
    </citation>
    <scope>NUCLEOTIDE SEQUENCE</scope>
    <source>
        <strain evidence="5">UCBG64.0493</strain>
        <tissue evidence="5">Leaf</tissue>
    </source>
</reference>
<evidence type="ECO:0000256" key="1">
    <source>
        <dbReference type="ARBA" id="ARBA00022884"/>
    </source>
</evidence>
<feature type="domain" description="RRM" evidence="4">
    <location>
        <begin position="124"/>
        <end position="214"/>
    </location>
</feature>
<feature type="region of interest" description="Disordered" evidence="3">
    <location>
        <begin position="1"/>
        <end position="45"/>
    </location>
</feature>
<feature type="region of interest" description="Disordered" evidence="3">
    <location>
        <begin position="310"/>
        <end position="329"/>
    </location>
</feature>
<name>A0AA88VFU5_9ASTE</name>
<comment type="caution">
    <text evidence="5">The sequence shown here is derived from an EMBL/GenBank/DDBJ whole genome shotgun (WGS) entry which is preliminary data.</text>
</comment>
<evidence type="ECO:0000313" key="6">
    <source>
        <dbReference type="Proteomes" id="UP001188597"/>
    </source>
</evidence>
<dbReference type="PANTHER" id="PTHR21245">
    <property type="entry name" value="HETEROGENEOUS NUCLEAR RIBONUCLEOPROTEIN"/>
    <property type="match status" value="1"/>
</dbReference>
<organism evidence="5 6">
    <name type="scientific">Escallonia herrerae</name>
    <dbReference type="NCBI Taxonomy" id="1293975"/>
    <lineage>
        <taxon>Eukaryota</taxon>
        <taxon>Viridiplantae</taxon>
        <taxon>Streptophyta</taxon>
        <taxon>Embryophyta</taxon>
        <taxon>Tracheophyta</taxon>
        <taxon>Spermatophyta</taxon>
        <taxon>Magnoliopsida</taxon>
        <taxon>eudicotyledons</taxon>
        <taxon>Gunneridae</taxon>
        <taxon>Pentapetalae</taxon>
        <taxon>asterids</taxon>
        <taxon>campanulids</taxon>
        <taxon>Escalloniales</taxon>
        <taxon>Escalloniaceae</taxon>
        <taxon>Escallonia</taxon>
    </lineage>
</organism>
<dbReference type="Proteomes" id="UP001188597">
    <property type="component" value="Unassembled WGS sequence"/>
</dbReference>
<feature type="domain" description="RRM" evidence="4">
    <location>
        <begin position="227"/>
        <end position="307"/>
    </location>
</feature>
<feature type="compositionally biased region" description="Basic residues" evidence="3">
    <location>
        <begin position="34"/>
        <end position="43"/>
    </location>
</feature>
<dbReference type="SUPFAM" id="SSF54928">
    <property type="entry name" value="RNA-binding domain, RBD"/>
    <property type="match status" value="2"/>
</dbReference>
<dbReference type="Gene3D" id="3.30.70.330">
    <property type="match status" value="3"/>
</dbReference>
<evidence type="ECO:0000256" key="2">
    <source>
        <dbReference type="PROSITE-ProRule" id="PRU00176"/>
    </source>
</evidence>
<dbReference type="CDD" id="cd00590">
    <property type="entry name" value="RRM_SF"/>
    <property type="match status" value="2"/>
</dbReference>
<dbReference type="Pfam" id="PF00076">
    <property type="entry name" value="RRM_1"/>
    <property type="match status" value="2"/>
</dbReference>
<keyword evidence="6" id="KW-1185">Reference proteome</keyword>
<dbReference type="InterPro" id="IPR041337">
    <property type="entry name" value="hnRNP_Q_AcD"/>
</dbReference>
<proteinExistence type="predicted"/>
<dbReference type="GO" id="GO:0003723">
    <property type="term" value="F:RNA binding"/>
    <property type="evidence" value="ECO:0007669"/>
    <property type="project" value="UniProtKB-UniRule"/>
</dbReference>
<dbReference type="InterPro" id="IPR012677">
    <property type="entry name" value="Nucleotide-bd_a/b_plait_sf"/>
</dbReference>
<accession>A0AA88VFU5</accession>
<dbReference type="EMBL" id="JAVXUP010001988">
    <property type="protein sequence ID" value="KAK3006474.1"/>
    <property type="molecule type" value="Genomic_DNA"/>
</dbReference>
<gene>
    <name evidence="5" type="ORF">RJ639_017753</name>
</gene>
<dbReference type="SMART" id="SM00360">
    <property type="entry name" value="RRM"/>
    <property type="match status" value="3"/>
</dbReference>
<feature type="domain" description="RRM" evidence="4">
    <location>
        <begin position="43"/>
        <end position="122"/>
    </location>
</feature>
<feature type="compositionally biased region" description="Low complexity" evidence="3">
    <location>
        <begin position="22"/>
        <end position="33"/>
    </location>
</feature>
<sequence length="606" mass="66318">MISSREARRAAGAPARARRSRPAATAAAGTARPRSGRRSKTNPKHYLSPLSASLKSVLNFSSKVFSTCGEVKEVRLIKDQKGTLKGFCFVRFATKEAAEFAVKEKSGLVLDGKQIGVLPSADQDTLFLGNLYKGWSVEDFDKIVRRVFPDVVSVDLALPSNSGETPIGQKKQNRGFAFVKFSSHAAAARAYRAGSKAEFLLDGNLHPAVQWADEEPVVDPKELAKVKIGFMRNLPAGADERYLKKLFMPFGKVEKVVLSKKSSSSVGFIHFANRSDLDDAIKEMNGKTVPGPNGGLSYIIQVEVARPIDKSRKRAREEPQSKQASKISSHSIILEDGPSFSSSGFHTSVAHKCCAANTEFMAFYYQEVVLADPYEAAVVSLPVAVKERLLRILRLGIATRFDIDIHSLATLKELPESTAISVLDQFMLSGADKHNKGAYLAGLLSRHQVDKLGLHQLPRTLPRVNDIALEESKLSRFSSRVHLPAVDSIASHVGVTAARFIQVGICRSDSHPSRYSSLYSDYPLSSGAVFRRMEETSTSPLQQIPASSALYGKVGVDSHLTSCVDRQPTRSQVRFDPFTGVPYKFDPFTGEPILPESLPGRYGSPY</sequence>
<dbReference type="InterPro" id="IPR000504">
    <property type="entry name" value="RRM_dom"/>
</dbReference>
<dbReference type="InterPro" id="IPR035979">
    <property type="entry name" value="RBD_domain_sf"/>
</dbReference>
<dbReference type="Pfam" id="PF18360">
    <property type="entry name" value="hnRNP_Q_AcD"/>
    <property type="match status" value="1"/>
</dbReference>
<dbReference type="AlphaFoldDB" id="A0AA88VFU5"/>
<dbReference type="CDD" id="cd21039">
    <property type="entry name" value="NURR"/>
    <property type="match status" value="1"/>
</dbReference>
<keyword evidence="1 2" id="KW-0694">RNA-binding</keyword>
<evidence type="ECO:0000313" key="5">
    <source>
        <dbReference type="EMBL" id="KAK3006474.1"/>
    </source>
</evidence>